<gene>
    <name evidence="3" type="ORF">METZ01_LOCUS487445</name>
</gene>
<feature type="transmembrane region" description="Helical" evidence="2">
    <location>
        <begin position="13"/>
        <end position="30"/>
    </location>
</feature>
<reference evidence="3" key="1">
    <citation type="submission" date="2018-05" db="EMBL/GenBank/DDBJ databases">
        <authorList>
            <person name="Lanie J.A."/>
            <person name="Ng W.-L."/>
            <person name="Kazmierczak K.M."/>
            <person name="Andrzejewski T.M."/>
            <person name="Davidsen T.M."/>
            <person name="Wayne K.J."/>
            <person name="Tettelin H."/>
            <person name="Glass J.I."/>
            <person name="Rusch D."/>
            <person name="Podicherti R."/>
            <person name="Tsui H.-C.T."/>
            <person name="Winkler M.E."/>
        </authorList>
    </citation>
    <scope>NUCLEOTIDE SEQUENCE</scope>
</reference>
<feature type="region of interest" description="Disordered" evidence="1">
    <location>
        <begin position="34"/>
        <end position="56"/>
    </location>
</feature>
<dbReference type="EMBL" id="UINC01210916">
    <property type="protein sequence ID" value="SVE34591.1"/>
    <property type="molecule type" value="Genomic_DNA"/>
</dbReference>
<evidence type="ECO:0000313" key="3">
    <source>
        <dbReference type="EMBL" id="SVE34591.1"/>
    </source>
</evidence>
<feature type="compositionally biased region" description="Polar residues" evidence="1">
    <location>
        <begin position="34"/>
        <end position="47"/>
    </location>
</feature>
<keyword evidence="2" id="KW-0472">Membrane</keyword>
<name>A0A383CR29_9ZZZZ</name>
<feature type="non-terminal residue" evidence="3">
    <location>
        <position position="97"/>
    </location>
</feature>
<organism evidence="3">
    <name type="scientific">marine metagenome</name>
    <dbReference type="NCBI Taxonomy" id="408172"/>
    <lineage>
        <taxon>unclassified sequences</taxon>
        <taxon>metagenomes</taxon>
        <taxon>ecological metagenomes</taxon>
    </lineage>
</organism>
<keyword evidence="2" id="KW-0812">Transmembrane</keyword>
<keyword evidence="2" id="KW-1133">Transmembrane helix</keyword>
<protein>
    <submittedName>
        <fullName evidence="3">Uncharacterized protein</fullName>
    </submittedName>
</protein>
<evidence type="ECO:0000256" key="2">
    <source>
        <dbReference type="SAM" id="Phobius"/>
    </source>
</evidence>
<evidence type="ECO:0000256" key="1">
    <source>
        <dbReference type="SAM" id="MobiDB-lite"/>
    </source>
</evidence>
<accession>A0A383CR29</accession>
<sequence length="97" mass="11074">MGEPNPQPPSKDWLVTGVIVIALMGGAWFWRSQQTPTVQSPPRSLQPATAIDDKPLPRTRKLVRQKIGSLEAYNQKIPQANQLQEFFYWTDDREVDP</sequence>
<proteinExistence type="predicted"/>
<dbReference type="AlphaFoldDB" id="A0A383CR29"/>